<keyword evidence="2" id="KW-1185">Reference proteome</keyword>
<proteinExistence type="predicted"/>
<evidence type="ECO:0000313" key="1">
    <source>
        <dbReference type="EMBL" id="KAK3599311.1"/>
    </source>
</evidence>
<protein>
    <submittedName>
        <fullName evidence="1">Uncharacterized protein</fullName>
    </submittedName>
</protein>
<dbReference type="EMBL" id="JAEAOA010001716">
    <property type="protein sequence ID" value="KAK3599311.1"/>
    <property type="molecule type" value="Genomic_DNA"/>
</dbReference>
<accession>A0AAE0W2R1</accession>
<comment type="caution">
    <text evidence="1">The sequence shown here is derived from an EMBL/GenBank/DDBJ whole genome shotgun (WGS) entry which is preliminary data.</text>
</comment>
<reference evidence="1" key="1">
    <citation type="journal article" date="2021" name="Genome Biol. Evol.">
        <title>A High-Quality Reference Genome for a Parasitic Bivalve with Doubly Uniparental Inheritance (Bivalvia: Unionida).</title>
        <authorList>
            <person name="Smith C.H."/>
        </authorList>
    </citation>
    <scope>NUCLEOTIDE SEQUENCE</scope>
    <source>
        <strain evidence="1">CHS0354</strain>
    </source>
</reference>
<reference evidence="1" key="3">
    <citation type="submission" date="2023-05" db="EMBL/GenBank/DDBJ databases">
        <authorList>
            <person name="Smith C.H."/>
        </authorList>
    </citation>
    <scope>NUCLEOTIDE SEQUENCE</scope>
    <source>
        <strain evidence="1">CHS0354</strain>
        <tissue evidence="1">Mantle</tissue>
    </source>
</reference>
<sequence length="105" mass="12165">MSNLEIQPTCSTDYVWSSATADKNSYTAQQHRGEQQLTDTNLEEMNGFTELHILIGEWSMEKIKKYTLIDFYNNADWELIQNHLTHQETTTNHIPQDFNNAGDAQ</sequence>
<gene>
    <name evidence="1" type="ORF">CHS0354_028677</name>
</gene>
<organism evidence="1 2">
    <name type="scientific">Potamilus streckersoni</name>
    <dbReference type="NCBI Taxonomy" id="2493646"/>
    <lineage>
        <taxon>Eukaryota</taxon>
        <taxon>Metazoa</taxon>
        <taxon>Spiralia</taxon>
        <taxon>Lophotrochozoa</taxon>
        <taxon>Mollusca</taxon>
        <taxon>Bivalvia</taxon>
        <taxon>Autobranchia</taxon>
        <taxon>Heteroconchia</taxon>
        <taxon>Palaeoheterodonta</taxon>
        <taxon>Unionida</taxon>
        <taxon>Unionoidea</taxon>
        <taxon>Unionidae</taxon>
        <taxon>Ambleminae</taxon>
        <taxon>Lampsilini</taxon>
        <taxon>Potamilus</taxon>
    </lineage>
</organism>
<name>A0AAE0W2R1_9BIVA</name>
<evidence type="ECO:0000313" key="2">
    <source>
        <dbReference type="Proteomes" id="UP001195483"/>
    </source>
</evidence>
<dbReference type="AlphaFoldDB" id="A0AAE0W2R1"/>
<dbReference type="Proteomes" id="UP001195483">
    <property type="component" value="Unassembled WGS sequence"/>
</dbReference>
<reference evidence="1" key="2">
    <citation type="journal article" date="2021" name="Genome Biol. Evol.">
        <title>Developing a high-quality reference genome for a parasitic bivalve with doubly uniparental inheritance (Bivalvia: Unionida).</title>
        <authorList>
            <person name="Smith C.H."/>
        </authorList>
    </citation>
    <scope>NUCLEOTIDE SEQUENCE</scope>
    <source>
        <strain evidence="1">CHS0354</strain>
        <tissue evidence="1">Mantle</tissue>
    </source>
</reference>